<feature type="region of interest" description="Disordered" evidence="1">
    <location>
        <begin position="1"/>
        <end position="22"/>
    </location>
</feature>
<sequence>MSDILDYRRGVGLPPGRPPRTKTWRLNHLTNSPNQQGTVLAPFPLPPGPPVFDASPRNLIDGIAGLGFFPRTFYLGLTDTQLNLSNRWPETKEWVFAGNGTRT</sequence>
<feature type="non-terminal residue" evidence="2">
    <location>
        <position position="103"/>
    </location>
</feature>
<name>A0A0F9A9Z7_9ZZZZ</name>
<gene>
    <name evidence="2" type="ORF">LCGC14_2937730</name>
</gene>
<evidence type="ECO:0000256" key="1">
    <source>
        <dbReference type="SAM" id="MobiDB-lite"/>
    </source>
</evidence>
<organism evidence="2">
    <name type="scientific">marine sediment metagenome</name>
    <dbReference type="NCBI Taxonomy" id="412755"/>
    <lineage>
        <taxon>unclassified sequences</taxon>
        <taxon>metagenomes</taxon>
        <taxon>ecological metagenomes</taxon>
    </lineage>
</organism>
<accession>A0A0F9A9Z7</accession>
<dbReference type="AlphaFoldDB" id="A0A0F9A9Z7"/>
<evidence type="ECO:0000313" key="2">
    <source>
        <dbReference type="EMBL" id="KKK69071.1"/>
    </source>
</evidence>
<comment type="caution">
    <text evidence="2">The sequence shown here is derived from an EMBL/GenBank/DDBJ whole genome shotgun (WGS) entry which is preliminary data.</text>
</comment>
<protein>
    <submittedName>
        <fullName evidence="2">Uncharacterized protein</fullName>
    </submittedName>
</protein>
<proteinExistence type="predicted"/>
<dbReference type="EMBL" id="LAZR01058830">
    <property type="protein sequence ID" value="KKK69071.1"/>
    <property type="molecule type" value="Genomic_DNA"/>
</dbReference>
<reference evidence="2" key="1">
    <citation type="journal article" date="2015" name="Nature">
        <title>Complex archaea that bridge the gap between prokaryotes and eukaryotes.</title>
        <authorList>
            <person name="Spang A."/>
            <person name="Saw J.H."/>
            <person name="Jorgensen S.L."/>
            <person name="Zaremba-Niedzwiedzka K."/>
            <person name="Martijn J."/>
            <person name="Lind A.E."/>
            <person name="van Eijk R."/>
            <person name="Schleper C."/>
            <person name="Guy L."/>
            <person name="Ettema T.J."/>
        </authorList>
    </citation>
    <scope>NUCLEOTIDE SEQUENCE</scope>
</reference>